<dbReference type="Proteomes" id="UP000595847">
    <property type="component" value="Chromosome"/>
</dbReference>
<dbReference type="EMBL" id="CP073708">
    <property type="protein sequence ID" value="QUO40512.1"/>
    <property type="molecule type" value="Genomic_DNA"/>
</dbReference>
<protein>
    <recommendedName>
        <fullName evidence="2">Small, acid-soluble spore protein I</fullName>
        <shortName evidence="2">SASP I</shortName>
    </recommendedName>
</protein>
<dbReference type="AlphaFoldDB" id="A0A7T5EJ11"/>
<name>A0A7T5EJ11_9BACL</name>
<evidence type="ECO:0000256" key="1">
    <source>
        <dbReference type="ARBA" id="ARBA00022969"/>
    </source>
</evidence>
<keyword evidence="1 2" id="KW-0749">Sporulation</keyword>
<comment type="similarity">
    <text evidence="2">Belongs to the SspI family.</text>
</comment>
<dbReference type="Pfam" id="PF14098">
    <property type="entry name" value="SSPI"/>
    <property type="match status" value="1"/>
</dbReference>
<organism evidence="3 5">
    <name type="scientific">Brevibacillus composti</name>
    <dbReference type="NCBI Taxonomy" id="2796470"/>
    <lineage>
        <taxon>Bacteria</taxon>
        <taxon>Bacillati</taxon>
        <taxon>Bacillota</taxon>
        <taxon>Bacilli</taxon>
        <taxon>Bacillales</taxon>
        <taxon>Paenibacillaceae</taxon>
        <taxon>Brevibacillus</taxon>
    </lineage>
</organism>
<dbReference type="InterPro" id="IPR017525">
    <property type="entry name" value="SspI"/>
</dbReference>
<dbReference type="Proteomes" id="UP000677234">
    <property type="component" value="Chromosome"/>
</dbReference>
<comment type="subcellular location">
    <subcellularLocation>
        <location evidence="2">Spore core</location>
    </subcellularLocation>
</comment>
<evidence type="ECO:0000313" key="6">
    <source>
        <dbReference type="Proteomes" id="UP000677234"/>
    </source>
</evidence>
<dbReference type="EMBL" id="CP066308">
    <property type="protein sequence ID" value="QQE73430.1"/>
    <property type="molecule type" value="Genomic_DNA"/>
</dbReference>
<evidence type="ECO:0000256" key="2">
    <source>
        <dbReference type="HAMAP-Rule" id="MF_00669"/>
    </source>
</evidence>
<dbReference type="GO" id="GO:0030436">
    <property type="term" value="P:asexual sporulation"/>
    <property type="evidence" value="ECO:0007669"/>
    <property type="project" value="UniProtKB-UniRule"/>
</dbReference>
<evidence type="ECO:0000313" key="5">
    <source>
        <dbReference type="Proteomes" id="UP000595847"/>
    </source>
</evidence>
<dbReference type="HAMAP" id="MF_00669">
    <property type="entry name" value="SspI"/>
    <property type="match status" value="1"/>
</dbReference>
<gene>
    <name evidence="2 3" type="primary">sspI</name>
    <name evidence="3" type="ORF">JD108_16215</name>
    <name evidence="4" type="ORF">KDJ56_16160</name>
</gene>
<dbReference type="KEGG" id="bcop:JD108_16215"/>
<sequence>MNIAALNLRQAIMYKMQGSDAGDVESTISDAISSGQEKTLPGLGVLFEVLWQNSDASSRQEMVQTIAAHLPAQAERPL</sequence>
<reference evidence="3 5" key="1">
    <citation type="submission" date="2020-12" db="EMBL/GenBank/DDBJ databases">
        <title>strain FJAT-54423T represents a novel species of the genus Brevibacillus.</title>
        <authorList>
            <person name="Tang R."/>
        </authorList>
    </citation>
    <scope>NUCLEOTIDE SEQUENCE [LARGE SCALE GENOMIC DNA]</scope>
    <source>
        <strain evidence="3 5">FJAT-54423</strain>
    </source>
</reference>
<proteinExistence type="evidence at transcript level"/>
<accession>A0A7T5EJ11</accession>
<dbReference type="NCBIfam" id="TIGR03092">
    <property type="entry name" value="SASP_sspI"/>
    <property type="match status" value="1"/>
</dbReference>
<evidence type="ECO:0000313" key="4">
    <source>
        <dbReference type="EMBL" id="QUO40512.1"/>
    </source>
</evidence>
<keyword evidence="6" id="KW-1185">Reference proteome</keyword>
<reference evidence="4" key="2">
    <citation type="submission" date="2021-04" db="EMBL/GenBank/DDBJ databases">
        <title>Brevibacillus composti FJAT-54423, complete genome.</title>
        <authorList>
            <person name="Tang R."/>
        </authorList>
    </citation>
    <scope>NUCLEOTIDE SEQUENCE</scope>
    <source>
        <strain evidence="4">FJAT-54424</strain>
    </source>
</reference>
<dbReference type="RefSeq" id="WP_198827054.1">
    <property type="nucleotide sequence ID" value="NZ_CP066308.1"/>
</dbReference>
<dbReference type="GO" id="GO:0030435">
    <property type="term" value="P:sporulation resulting in formation of a cellular spore"/>
    <property type="evidence" value="ECO:0007669"/>
    <property type="project" value="UniProtKB-KW"/>
</dbReference>
<comment type="induction">
    <text evidence="2">Expressed only in the forespore compartment of sporulating cells.</text>
</comment>
<evidence type="ECO:0000313" key="3">
    <source>
        <dbReference type="EMBL" id="QQE73430.1"/>
    </source>
</evidence>